<organism evidence="1 2">
    <name type="scientific">Arachis hypogaea</name>
    <name type="common">Peanut</name>
    <dbReference type="NCBI Taxonomy" id="3818"/>
    <lineage>
        <taxon>Eukaryota</taxon>
        <taxon>Viridiplantae</taxon>
        <taxon>Streptophyta</taxon>
        <taxon>Embryophyta</taxon>
        <taxon>Tracheophyta</taxon>
        <taxon>Spermatophyta</taxon>
        <taxon>Magnoliopsida</taxon>
        <taxon>eudicotyledons</taxon>
        <taxon>Gunneridae</taxon>
        <taxon>Pentapetalae</taxon>
        <taxon>rosids</taxon>
        <taxon>fabids</taxon>
        <taxon>Fabales</taxon>
        <taxon>Fabaceae</taxon>
        <taxon>Papilionoideae</taxon>
        <taxon>50 kb inversion clade</taxon>
        <taxon>dalbergioids sensu lato</taxon>
        <taxon>Dalbergieae</taxon>
        <taxon>Pterocarpus clade</taxon>
        <taxon>Arachis</taxon>
    </lineage>
</organism>
<sequence>MAISSRYWLLRSPNPGAFSAAIFSDPLSLFTTRVARGSCSISSAIIKIGNPLLIASSRMLIRSLALVIFLSTNSNCTKYIAHKL</sequence>
<comment type="caution">
    <text evidence="1">The sequence shown here is derived from an EMBL/GenBank/DDBJ whole genome shotgun (WGS) entry which is preliminary data.</text>
</comment>
<accession>A0A445CHI3</accession>
<proteinExistence type="predicted"/>
<dbReference type="EMBL" id="SDMP01000007">
    <property type="protein sequence ID" value="RYR50371.1"/>
    <property type="molecule type" value="Genomic_DNA"/>
</dbReference>
<protein>
    <submittedName>
        <fullName evidence="1">Uncharacterized protein</fullName>
    </submittedName>
</protein>
<dbReference type="Proteomes" id="UP000289738">
    <property type="component" value="Chromosome A07"/>
</dbReference>
<name>A0A445CHI3_ARAHY</name>
<reference evidence="1 2" key="1">
    <citation type="submission" date="2019-01" db="EMBL/GenBank/DDBJ databases">
        <title>Sequencing of cultivated peanut Arachis hypogaea provides insights into genome evolution and oil improvement.</title>
        <authorList>
            <person name="Chen X."/>
        </authorList>
    </citation>
    <scope>NUCLEOTIDE SEQUENCE [LARGE SCALE GENOMIC DNA]</scope>
    <source>
        <strain evidence="2">cv. Fuhuasheng</strain>
        <tissue evidence="1">Leaves</tissue>
    </source>
</reference>
<evidence type="ECO:0000313" key="1">
    <source>
        <dbReference type="EMBL" id="RYR50371.1"/>
    </source>
</evidence>
<evidence type="ECO:0000313" key="2">
    <source>
        <dbReference type="Proteomes" id="UP000289738"/>
    </source>
</evidence>
<dbReference type="AlphaFoldDB" id="A0A445CHI3"/>
<gene>
    <name evidence="1" type="ORF">Ahy_A07g036964</name>
</gene>
<keyword evidence="2" id="KW-1185">Reference proteome</keyword>